<feature type="transmembrane region" description="Helical" evidence="6">
    <location>
        <begin position="7"/>
        <end position="34"/>
    </location>
</feature>
<feature type="transmembrane region" description="Helical" evidence="6">
    <location>
        <begin position="97"/>
        <end position="116"/>
    </location>
</feature>
<evidence type="ECO:0000256" key="3">
    <source>
        <dbReference type="ARBA" id="ARBA00022692"/>
    </source>
</evidence>
<proteinExistence type="inferred from homology"/>
<gene>
    <name evidence="7" type="ORF">I4641_15055</name>
</gene>
<dbReference type="EMBL" id="JADWDC010000039">
    <property type="protein sequence ID" value="MCC0178298.1"/>
    <property type="molecule type" value="Genomic_DNA"/>
</dbReference>
<keyword evidence="3 6" id="KW-0812">Transmembrane</keyword>
<comment type="similarity">
    <text evidence="2 6">Belongs to the 4-toluene sulfonate uptake permease (TSUP) (TC 2.A.102) family.</text>
</comment>
<dbReference type="InterPro" id="IPR051598">
    <property type="entry name" value="TSUP/Inactive_protease-like"/>
</dbReference>
<accession>A0A964BTN0</accession>
<keyword evidence="5 6" id="KW-0472">Membrane</keyword>
<dbReference type="RefSeq" id="WP_229641363.1">
    <property type="nucleotide sequence ID" value="NZ_JADWDC010000039.1"/>
</dbReference>
<evidence type="ECO:0000313" key="8">
    <source>
        <dbReference type="Proteomes" id="UP000729733"/>
    </source>
</evidence>
<evidence type="ECO:0000256" key="4">
    <source>
        <dbReference type="ARBA" id="ARBA00022989"/>
    </source>
</evidence>
<keyword evidence="8" id="KW-1185">Reference proteome</keyword>
<dbReference type="GO" id="GO:0005886">
    <property type="term" value="C:plasma membrane"/>
    <property type="evidence" value="ECO:0007669"/>
    <property type="project" value="UniProtKB-SubCell"/>
</dbReference>
<evidence type="ECO:0000256" key="5">
    <source>
        <dbReference type="ARBA" id="ARBA00023136"/>
    </source>
</evidence>
<feature type="transmembrane region" description="Helical" evidence="6">
    <location>
        <begin position="137"/>
        <end position="160"/>
    </location>
</feature>
<evidence type="ECO:0000313" key="7">
    <source>
        <dbReference type="EMBL" id="MCC0178298.1"/>
    </source>
</evidence>
<reference evidence="7" key="1">
    <citation type="journal article" date="2021" name="Antonie Van Leeuwenhoek">
        <title>Draft genome and description of Waterburya agarophytonicola gen. nov. sp. nov. (Pleurocapsales, Cyanobacteria): a seaweed symbiont.</title>
        <authorList>
            <person name="Bonthond G."/>
            <person name="Shalygin S."/>
            <person name="Bayer T."/>
            <person name="Weinberger F."/>
        </authorList>
    </citation>
    <scope>NUCLEOTIDE SEQUENCE</scope>
    <source>
        <strain evidence="7">KI4</strain>
    </source>
</reference>
<name>A0A964BTN0_9CYAN</name>
<dbReference type="Proteomes" id="UP000729733">
    <property type="component" value="Unassembled WGS sequence"/>
</dbReference>
<keyword evidence="4 6" id="KW-1133">Transmembrane helix</keyword>
<organism evidence="7 8">
    <name type="scientific">Waterburya agarophytonicola KI4</name>
    <dbReference type="NCBI Taxonomy" id="2874699"/>
    <lineage>
        <taxon>Bacteria</taxon>
        <taxon>Bacillati</taxon>
        <taxon>Cyanobacteriota</taxon>
        <taxon>Cyanophyceae</taxon>
        <taxon>Pleurocapsales</taxon>
        <taxon>Hyellaceae</taxon>
        <taxon>Waterburya</taxon>
        <taxon>Waterburya agarophytonicola</taxon>
    </lineage>
</organism>
<dbReference type="PANTHER" id="PTHR43701:SF2">
    <property type="entry name" value="MEMBRANE TRANSPORTER PROTEIN YJNA-RELATED"/>
    <property type="match status" value="1"/>
</dbReference>
<feature type="transmembrane region" description="Helical" evidence="6">
    <location>
        <begin position="198"/>
        <end position="216"/>
    </location>
</feature>
<keyword evidence="6" id="KW-1003">Cell membrane</keyword>
<feature type="transmembrane region" description="Helical" evidence="6">
    <location>
        <begin position="40"/>
        <end position="60"/>
    </location>
</feature>
<feature type="transmembrane region" description="Helical" evidence="6">
    <location>
        <begin position="172"/>
        <end position="191"/>
    </location>
</feature>
<dbReference type="InterPro" id="IPR002781">
    <property type="entry name" value="TM_pro_TauE-like"/>
</dbReference>
<comment type="subcellular location">
    <subcellularLocation>
        <location evidence="6">Cell membrane</location>
        <topology evidence="6">Multi-pass membrane protein</topology>
    </subcellularLocation>
    <subcellularLocation>
        <location evidence="1">Membrane</location>
        <topology evidence="1">Multi-pass membrane protein</topology>
    </subcellularLocation>
</comment>
<dbReference type="PANTHER" id="PTHR43701">
    <property type="entry name" value="MEMBRANE TRANSPORTER PROTEIN MJ0441-RELATED"/>
    <property type="match status" value="1"/>
</dbReference>
<feature type="transmembrane region" description="Helical" evidence="6">
    <location>
        <begin position="72"/>
        <end position="91"/>
    </location>
</feature>
<evidence type="ECO:0000256" key="2">
    <source>
        <dbReference type="ARBA" id="ARBA00009142"/>
    </source>
</evidence>
<evidence type="ECO:0000256" key="6">
    <source>
        <dbReference type="RuleBase" id="RU363041"/>
    </source>
</evidence>
<feature type="transmembrane region" description="Helical" evidence="6">
    <location>
        <begin position="228"/>
        <end position="246"/>
    </location>
</feature>
<sequence>MDWLILAIAGIFSGVLSGLLGIGGGFIIVSLLVALGYTPIQAVATSSLVIVLSSSTGSFYNWRNGYLDLKRVMYIAIPAIIAAQLGVYLAVKIPDYLLLGIFSLFLITNIFLIQLRKKIVTQNKQSNSFLNPVISKITTGSIAGFLAGLLGVGGGAIMVPLQMLLLNEDIKVAIRTSLGVIVAATISSCIVHATQGNVLYFEGLILGIGGMIGSQLGTRVLPKLPDSLVSRIFVLFLASMAVLNLWQAWKSYQL</sequence>
<comment type="caution">
    <text evidence="7">The sequence shown here is derived from an EMBL/GenBank/DDBJ whole genome shotgun (WGS) entry which is preliminary data.</text>
</comment>
<dbReference type="AlphaFoldDB" id="A0A964BTN0"/>
<evidence type="ECO:0000256" key="1">
    <source>
        <dbReference type="ARBA" id="ARBA00004141"/>
    </source>
</evidence>
<dbReference type="Pfam" id="PF01925">
    <property type="entry name" value="TauE"/>
    <property type="match status" value="1"/>
</dbReference>
<protein>
    <recommendedName>
        <fullName evidence="6">Probable membrane transporter protein</fullName>
    </recommendedName>
</protein>